<evidence type="ECO:0000313" key="2">
    <source>
        <dbReference type="Proteomes" id="UP000821866"/>
    </source>
</evidence>
<reference evidence="1" key="1">
    <citation type="journal article" date="2020" name="Cell">
        <title>Large-Scale Comparative Analyses of Tick Genomes Elucidate Their Genetic Diversity and Vector Capacities.</title>
        <authorList>
            <consortium name="Tick Genome and Microbiome Consortium (TIGMIC)"/>
            <person name="Jia N."/>
            <person name="Wang J."/>
            <person name="Shi W."/>
            <person name="Du L."/>
            <person name="Sun Y."/>
            <person name="Zhan W."/>
            <person name="Jiang J.F."/>
            <person name="Wang Q."/>
            <person name="Zhang B."/>
            <person name="Ji P."/>
            <person name="Bell-Sakyi L."/>
            <person name="Cui X.M."/>
            <person name="Yuan T.T."/>
            <person name="Jiang B.G."/>
            <person name="Yang W.F."/>
            <person name="Lam T.T."/>
            <person name="Chang Q.C."/>
            <person name="Ding S.J."/>
            <person name="Wang X.J."/>
            <person name="Zhu J.G."/>
            <person name="Ruan X.D."/>
            <person name="Zhao L."/>
            <person name="Wei J.T."/>
            <person name="Ye R.Z."/>
            <person name="Que T.C."/>
            <person name="Du C.H."/>
            <person name="Zhou Y.H."/>
            <person name="Cheng J.X."/>
            <person name="Dai P.F."/>
            <person name="Guo W.B."/>
            <person name="Han X.H."/>
            <person name="Huang E.J."/>
            <person name="Li L.F."/>
            <person name="Wei W."/>
            <person name="Gao Y.C."/>
            <person name="Liu J.Z."/>
            <person name="Shao H.Z."/>
            <person name="Wang X."/>
            <person name="Wang C.C."/>
            <person name="Yang T.C."/>
            <person name="Huo Q.B."/>
            <person name="Li W."/>
            <person name="Chen H.Y."/>
            <person name="Chen S.E."/>
            <person name="Zhou L.G."/>
            <person name="Ni X.B."/>
            <person name="Tian J.H."/>
            <person name="Sheng Y."/>
            <person name="Liu T."/>
            <person name="Pan Y.S."/>
            <person name="Xia L.Y."/>
            <person name="Li J."/>
            <person name="Zhao F."/>
            <person name="Cao W.C."/>
        </authorList>
    </citation>
    <scope>NUCLEOTIDE SEQUENCE</scope>
    <source>
        <strain evidence="1">Rmic-2018</strain>
    </source>
</reference>
<organism evidence="1 2">
    <name type="scientific">Rhipicephalus microplus</name>
    <name type="common">Cattle tick</name>
    <name type="synonym">Boophilus microplus</name>
    <dbReference type="NCBI Taxonomy" id="6941"/>
    <lineage>
        <taxon>Eukaryota</taxon>
        <taxon>Metazoa</taxon>
        <taxon>Ecdysozoa</taxon>
        <taxon>Arthropoda</taxon>
        <taxon>Chelicerata</taxon>
        <taxon>Arachnida</taxon>
        <taxon>Acari</taxon>
        <taxon>Parasitiformes</taxon>
        <taxon>Ixodida</taxon>
        <taxon>Ixodoidea</taxon>
        <taxon>Ixodidae</taxon>
        <taxon>Rhipicephalinae</taxon>
        <taxon>Rhipicephalus</taxon>
        <taxon>Boophilus</taxon>
    </lineage>
</organism>
<protein>
    <submittedName>
        <fullName evidence="1">Uncharacterized protein</fullName>
    </submittedName>
</protein>
<reference evidence="1" key="2">
    <citation type="submission" date="2021-09" db="EMBL/GenBank/DDBJ databases">
        <authorList>
            <person name="Jia N."/>
            <person name="Wang J."/>
            <person name="Shi W."/>
            <person name="Du L."/>
            <person name="Sun Y."/>
            <person name="Zhan W."/>
            <person name="Jiang J."/>
            <person name="Wang Q."/>
            <person name="Zhang B."/>
            <person name="Ji P."/>
            <person name="Sakyi L.B."/>
            <person name="Cui X."/>
            <person name="Yuan T."/>
            <person name="Jiang B."/>
            <person name="Yang W."/>
            <person name="Lam T.T.-Y."/>
            <person name="Chang Q."/>
            <person name="Ding S."/>
            <person name="Wang X."/>
            <person name="Zhu J."/>
            <person name="Ruan X."/>
            <person name="Zhao L."/>
            <person name="Wei J."/>
            <person name="Que T."/>
            <person name="Du C."/>
            <person name="Cheng J."/>
            <person name="Dai P."/>
            <person name="Han X."/>
            <person name="Huang E."/>
            <person name="Gao Y."/>
            <person name="Liu J."/>
            <person name="Shao H."/>
            <person name="Ye R."/>
            <person name="Li L."/>
            <person name="Wei W."/>
            <person name="Wang X."/>
            <person name="Wang C."/>
            <person name="Huo Q."/>
            <person name="Li W."/>
            <person name="Guo W."/>
            <person name="Chen H."/>
            <person name="Chen S."/>
            <person name="Zhou L."/>
            <person name="Zhou L."/>
            <person name="Ni X."/>
            <person name="Tian J."/>
            <person name="Zhou Y."/>
            <person name="Sheng Y."/>
            <person name="Liu T."/>
            <person name="Pan Y."/>
            <person name="Xia L."/>
            <person name="Li J."/>
            <person name="Zhao F."/>
            <person name="Cao W."/>
        </authorList>
    </citation>
    <scope>NUCLEOTIDE SEQUENCE</scope>
    <source>
        <strain evidence="1">Rmic-2018</strain>
        <tissue evidence="1">Larvae</tissue>
    </source>
</reference>
<sequence>MRTQGVKVLQARMLDDTKTAVITYYGGLGPRFINYHGGEIPCYFYKNNMQVCKVCYYVGHKSDDHLDDRHLSAVHLYLQDLHVRSY</sequence>
<name>A0A9J6EBA5_RHIMP</name>
<dbReference type="AlphaFoldDB" id="A0A9J6EBA5"/>
<dbReference type="Proteomes" id="UP000821866">
    <property type="component" value="Chromosome 3"/>
</dbReference>
<keyword evidence="2" id="KW-1185">Reference proteome</keyword>
<gene>
    <name evidence="1" type="ORF">HPB51_019115</name>
</gene>
<proteinExistence type="predicted"/>
<dbReference type="EMBL" id="JABSTU010000005">
    <property type="protein sequence ID" value="KAH8031545.1"/>
    <property type="molecule type" value="Genomic_DNA"/>
</dbReference>
<comment type="caution">
    <text evidence="1">The sequence shown here is derived from an EMBL/GenBank/DDBJ whole genome shotgun (WGS) entry which is preliminary data.</text>
</comment>
<evidence type="ECO:0000313" key="1">
    <source>
        <dbReference type="EMBL" id="KAH8031545.1"/>
    </source>
</evidence>
<accession>A0A9J6EBA5</accession>